<dbReference type="AlphaFoldDB" id="A0AAD6BAF7"/>
<sequence length="77" mass="8787">MRRLKPTSETSVNEMGECLQDGGSHLHIYKVAIYTNNGVERQNETLKHKFLEGYKNSSLSELLTLVVSDFLPKAYQK</sequence>
<keyword evidence="2" id="KW-1185">Reference proteome</keyword>
<dbReference type="PANTHER" id="PTHR47456:SF4">
    <property type="entry name" value="SWIM-TYPE DOMAIN-CONTAINING PROTEIN"/>
    <property type="match status" value="1"/>
</dbReference>
<reference evidence="1" key="1">
    <citation type="submission" date="2022-11" db="EMBL/GenBank/DDBJ databases">
        <title>Chromosome-level genome of Pogonophryne albipinna.</title>
        <authorList>
            <person name="Jo E."/>
        </authorList>
    </citation>
    <scope>NUCLEOTIDE SEQUENCE</scope>
    <source>
        <strain evidence="1">SGF0006</strain>
        <tissue evidence="1">Muscle</tissue>
    </source>
</reference>
<comment type="caution">
    <text evidence="1">The sequence shown here is derived from an EMBL/GenBank/DDBJ whole genome shotgun (WGS) entry which is preliminary data.</text>
</comment>
<dbReference type="PANTHER" id="PTHR47456">
    <property type="entry name" value="PHD-TYPE DOMAIN-CONTAINING PROTEIN"/>
    <property type="match status" value="1"/>
</dbReference>
<accession>A0AAD6BAF7</accession>
<evidence type="ECO:0000313" key="2">
    <source>
        <dbReference type="Proteomes" id="UP001219934"/>
    </source>
</evidence>
<proteinExistence type="predicted"/>
<protein>
    <submittedName>
        <fullName evidence="1">Uncharacterized protein</fullName>
    </submittedName>
</protein>
<dbReference type="EMBL" id="JAPTMU010000008">
    <property type="protein sequence ID" value="KAJ4939783.1"/>
    <property type="molecule type" value="Genomic_DNA"/>
</dbReference>
<evidence type="ECO:0000313" key="1">
    <source>
        <dbReference type="EMBL" id="KAJ4939783.1"/>
    </source>
</evidence>
<name>A0AAD6BAF7_9TELE</name>
<organism evidence="1 2">
    <name type="scientific">Pogonophryne albipinna</name>
    <dbReference type="NCBI Taxonomy" id="1090488"/>
    <lineage>
        <taxon>Eukaryota</taxon>
        <taxon>Metazoa</taxon>
        <taxon>Chordata</taxon>
        <taxon>Craniata</taxon>
        <taxon>Vertebrata</taxon>
        <taxon>Euteleostomi</taxon>
        <taxon>Actinopterygii</taxon>
        <taxon>Neopterygii</taxon>
        <taxon>Teleostei</taxon>
        <taxon>Neoteleostei</taxon>
        <taxon>Acanthomorphata</taxon>
        <taxon>Eupercaria</taxon>
        <taxon>Perciformes</taxon>
        <taxon>Notothenioidei</taxon>
        <taxon>Pogonophryne</taxon>
    </lineage>
</organism>
<dbReference type="Proteomes" id="UP001219934">
    <property type="component" value="Unassembled WGS sequence"/>
</dbReference>
<gene>
    <name evidence="1" type="ORF">JOQ06_029219</name>
</gene>